<evidence type="ECO:0000313" key="1">
    <source>
        <dbReference type="EMBL" id="AEG60016.1"/>
    </source>
</evidence>
<gene>
    <name evidence="1" type="ordered locus">Desru_1752</name>
</gene>
<dbReference type="Proteomes" id="UP000009234">
    <property type="component" value="Chromosome"/>
</dbReference>
<organism evidence="1 2">
    <name type="scientific">Desulforamulus ruminis (strain ATCC 23193 / DSM 2154 / NCIMB 8452 / DL)</name>
    <name type="common">Desulfotomaculum ruminis</name>
    <dbReference type="NCBI Taxonomy" id="696281"/>
    <lineage>
        <taxon>Bacteria</taxon>
        <taxon>Bacillati</taxon>
        <taxon>Bacillota</taxon>
        <taxon>Clostridia</taxon>
        <taxon>Eubacteriales</taxon>
        <taxon>Peptococcaceae</taxon>
        <taxon>Desulforamulus</taxon>
    </lineage>
</organism>
<protein>
    <submittedName>
        <fullName evidence="1">Uncharacterized protein</fullName>
    </submittedName>
</protein>
<proteinExistence type="predicted"/>
<keyword evidence="2" id="KW-1185">Reference proteome</keyword>
<dbReference type="KEGG" id="dru:Desru_1752"/>
<dbReference type="STRING" id="696281.Desru_1752"/>
<sequence>MPRTYGPLTLPSGKVLEFREPLGVDKDHVLKMVNISQENIIGCAMLIDDYVAAKCVKKVDGKATSGEYKTLFSDWSQADVLFYKRVFERMFGMNEDRQKSADEAADFLLNSLTSTDGASLPKPSESLSKPG</sequence>
<dbReference type="HOGENOM" id="CLU_2144618_0_0_9"/>
<name>F6DTF4_DESRL</name>
<evidence type="ECO:0000313" key="2">
    <source>
        <dbReference type="Proteomes" id="UP000009234"/>
    </source>
</evidence>
<reference evidence="2" key="1">
    <citation type="submission" date="2011-05" db="EMBL/GenBank/DDBJ databases">
        <title>Complete sequence of Desulfotomaculum ruminis DSM 2154.</title>
        <authorList>
            <person name="Lucas S."/>
            <person name="Copeland A."/>
            <person name="Lapidus A."/>
            <person name="Cheng J.-F."/>
            <person name="Goodwin L."/>
            <person name="Pitluck S."/>
            <person name="Lu M."/>
            <person name="Detter J.C."/>
            <person name="Han C."/>
            <person name="Tapia R."/>
            <person name="Land M."/>
            <person name="Hauser L."/>
            <person name="Kyrpides N."/>
            <person name="Ivanova N."/>
            <person name="Mikhailova N."/>
            <person name="Pagani I."/>
            <person name="Stams A.J.M."/>
            <person name="Plugge C.M."/>
            <person name="Muyzer G."/>
            <person name="Kuever J."/>
            <person name="Parshina S.N."/>
            <person name="Ivanova A.E."/>
            <person name="Nazina T.N."/>
            <person name="Brambilla E."/>
            <person name="Spring S."/>
            <person name="Klenk H.-P."/>
            <person name="Woyke T."/>
        </authorList>
    </citation>
    <scope>NUCLEOTIDE SEQUENCE [LARGE SCALE GENOMIC DNA]</scope>
    <source>
        <strain evidence="2">ATCC 23193 / DSM 2154 / NCIB 8452 / DL</strain>
    </source>
</reference>
<reference evidence="1 2" key="2">
    <citation type="journal article" date="2012" name="Stand. Genomic Sci.">
        <title>Complete genome sequence of the sulfate-reducing firmicute Desulfotomaculum ruminis type strain (DL(T)).</title>
        <authorList>
            <person name="Spring S."/>
            <person name="Visser M."/>
            <person name="Lu M."/>
            <person name="Copeland A."/>
            <person name="Lapidus A."/>
            <person name="Lucas S."/>
            <person name="Cheng J.F."/>
            <person name="Han C."/>
            <person name="Tapia R."/>
            <person name="Goodwin L.A."/>
            <person name="Pitluck S."/>
            <person name="Ivanova N."/>
            <person name="Land M."/>
            <person name="Hauser L."/>
            <person name="Larimer F."/>
            <person name="Rohde M."/>
            <person name="Goker M."/>
            <person name="Detter J.C."/>
            <person name="Kyrpides N.C."/>
            <person name="Woyke T."/>
            <person name="Schaap P.J."/>
            <person name="Plugge C.M."/>
            <person name="Muyzer G."/>
            <person name="Kuever J."/>
            <person name="Pereira I.A."/>
            <person name="Parshina S.N."/>
            <person name="Bernier-Latmani R."/>
            <person name="Stams A.J."/>
            <person name="Klenk H.P."/>
        </authorList>
    </citation>
    <scope>NUCLEOTIDE SEQUENCE [LARGE SCALE GENOMIC DNA]</scope>
    <source>
        <strain evidence="2">ATCC 23193 / DSM 2154 / NCIB 8452 / DL</strain>
    </source>
</reference>
<dbReference type="EMBL" id="CP002780">
    <property type="protein sequence ID" value="AEG60016.1"/>
    <property type="molecule type" value="Genomic_DNA"/>
</dbReference>
<dbReference type="RefSeq" id="WP_013841780.1">
    <property type="nucleotide sequence ID" value="NC_015589.1"/>
</dbReference>
<accession>F6DTF4</accession>
<dbReference type="eggNOG" id="ENOG5032XI7">
    <property type="taxonomic scope" value="Bacteria"/>
</dbReference>
<dbReference type="AlphaFoldDB" id="F6DTF4"/>